<accession>A0A7M4BKT5</accession>
<reference evidence="4" key="4">
    <citation type="submission" date="2018-04" db="EMBL/GenBank/DDBJ databases">
        <title>Whole Genome Assembly of Borrelia bavariensis PBi.</title>
        <authorList>
            <person name="Margos G."/>
        </authorList>
    </citation>
    <scope>NUCLEOTIDE SEQUENCE [LARGE SCALE GENOMIC DNA]</scope>
    <source>
        <strain evidence="4">PBi</strain>
        <plasmid evidence="4">lp17</plasmid>
    </source>
</reference>
<dbReference type="Proteomes" id="UP000274630">
    <property type="component" value="Plasmid lp17"/>
</dbReference>
<reference evidence="1" key="2">
    <citation type="submission" date="2004-09" db="EMBL/GenBank/DDBJ databases">
        <authorList>
            <person name="Gloeckner G."/>
            <person name="Schilhabel M."/>
            <person name="Lehmann R."/>
            <person name="Platzer M."/>
        </authorList>
    </citation>
    <scope>NUCLEOTIDE SEQUENCE</scope>
    <source>
        <strain evidence="1">PBi</strain>
    </source>
</reference>
<evidence type="ECO:0000313" key="2">
    <source>
        <dbReference type="EMBL" id="AZA27287.1"/>
    </source>
</evidence>
<geneLocation type="plasmid" evidence="2 4">
    <name>lp17</name>
</geneLocation>
<proteinExistence type="predicted"/>
<name>A0A7M4BKT5_BORGP</name>
<reference evidence="2" key="3">
    <citation type="journal article" date="2018" name="PLoS ONE">
        <title>The genus Borrelia reloaded.</title>
        <authorList>
            <person name="Margos G."/>
            <person name="Gofton A."/>
            <person name="Wibberg D."/>
            <person name="Dangel A."/>
            <person name="Marosevic D."/>
            <person name="Loh S.M."/>
            <person name="Oskam C."/>
            <person name="Fingerle V."/>
        </authorList>
    </citation>
    <scope>NUCLEOTIDE SEQUENCE</scope>
    <source>
        <strain evidence="2">PBi</strain>
    </source>
</reference>
<keyword evidence="4" id="KW-1185">Reference proteome</keyword>
<gene>
    <name evidence="1" type="ordered locus">BGP090</name>
    <name evidence="2" type="ORF">DB299_05445</name>
</gene>
<dbReference type="AlphaFoldDB" id="A0A7M4BKT5"/>
<reference evidence="1" key="1">
    <citation type="journal article" date="2004" name="Nucleic Acids Res.">
        <title>Comparative analysis of the Borrelia garinii genome.</title>
        <authorList>
            <person name="Glockner G."/>
            <person name="Lehmann R."/>
            <person name="Romualdi A."/>
            <person name="Pradella S."/>
            <person name="Schulte-Spechtel U."/>
            <person name="Schilhabel M."/>
            <person name="Wilske B."/>
            <person name="Suhnel J."/>
            <person name="Platzer M."/>
        </authorList>
    </citation>
    <scope>NUCLEOTIDE SEQUENCE [LARGE SCALE GENOMIC DNA]</scope>
    <source>
        <strain>ATCC BAA-2496 / DSM 23469 / PBi</strain>
        <strain evidence="1">PBi</strain>
        <plasmid>6</plasmid>
    </source>
</reference>
<sequence length="63" mass="7618">MISASHELFLIAGVKKKIRFFRAYAKKHLSKEEAILIKKNLDKYDFQNEHHYFLYIFLFAYSC</sequence>
<dbReference type="EMBL" id="CP028876">
    <property type="protein sequence ID" value="AZA27287.1"/>
    <property type="molecule type" value="Genomic_DNA"/>
</dbReference>
<dbReference type="EMBL" id="AY722920">
    <property type="protein sequence ID" value="AAU85940.1"/>
    <property type="molecule type" value="Genomic_DNA"/>
</dbReference>
<keyword evidence="2" id="KW-0614">Plasmid</keyword>
<organism evidence="1">
    <name type="scientific">Borrelia garinii subsp. bavariensis (strain ATCC BAA-2496 / DSM 23469 / PBi)</name>
    <name type="common">Borreliella bavariensis</name>
    <dbReference type="NCBI Taxonomy" id="290434"/>
    <lineage>
        <taxon>Bacteria</taxon>
        <taxon>Pseudomonadati</taxon>
        <taxon>Spirochaetota</taxon>
        <taxon>Spirochaetia</taxon>
        <taxon>Spirochaetales</taxon>
        <taxon>Borreliaceae</taxon>
        <taxon>Borreliella</taxon>
    </lineage>
</organism>
<dbReference type="RefSeq" id="WP_123772060.1">
    <property type="nucleotide sequence ID" value="NZ_CP028876.1"/>
</dbReference>
<evidence type="ECO:0000313" key="1">
    <source>
        <dbReference type="EMBL" id="AAU85940.1"/>
    </source>
</evidence>
<geneLocation type="plasmid" evidence="3">
    <name>6</name>
</geneLocation>
<protein>
    <submittedName>
        <fullName evidence="1">Uncharacterized protein</fullName>
    </submittedName>
</protein>
<evidence type="ECO:0000313" key="3">
    <source>
        <dbReference type="Proteomes" id="UP000002276"/>
    </source>
</evidence>
<evidence type="ECO:0000313" key="4">
    <source>
        <dbReference type="Proteomes" id="UP000274630"/>
    </source>
</evidence>